<dbReference type="Pfam" id="PF08281">
    <property type="entry name" value="Sigma70_r4_2"/>
    <property type="match status" value="1"/>
</dbReference>
<dbReference type="Proteomes" id="UP000184440">
    <property type="component" value="Unassembled WGS sequence"/>
</dbReference>
<feature type="region of interest" description="Disordered" evidence="5">
    <location>
        <begin position="14"/>
        <end position="36"/>
    </location>
</feature>
<evidence type="ECO:0000259" key="7">
    <source>
        <dbReference type="Pfam" id="PF08281"/>
    </source>
</evidence>
<dbReference type="OrthoDB" id="9784272at2"/>
<dbReference type="InterPro" id="IPR007627">
    <property type="entry name" value="RNA_pol_sigma70_r2"/>
</dbReference>
<organism evidence="8 9">
    <name type="scientific">Cryptosporangium aurantiacum</name>
    <dbReference type="NCBI Taxonomy" id="134849"/>
    <lineage>
        <taxon>Bacteria</taxon>
        <taxon>Bacillati</taxon>
        <taxon>Actinomycetota</taxon>
        <taxon>Actinomycetes</taxon>
        <taxon>Cryptosporangiales</taxon>
        <taxon>Cryptosporangiaceae</taxon>
        <taxon>Cryptosporangium</taxon>
    </lineage>
</organism>
<dbReference type="STRING" id="134849.SAMN05443668_10219"/>
<dbReference type="InterPro" id="IPR014284">
    <property type="entry name" value="RNA_pol_sigma-70_dom"/>
</dbReference>
<dbReference type="SUPFAM" id="SSF88659">
    <property type="entry name" value="Sigma3 and sigma4 domains of RNA polymerase sigma factors"/>
    <property type="match status" value="1"/>
</dbReference>
<sequence length="215" mass="23906">MSFGIPVTEEASHVMDRWKRSRAPAQPPAGDETGNADTLGLLLTEVGRGDDEAFARLYDEVSPRVYGLVLRVVRDPSQAEEVTQEVLVEVWRTATRFDSARGTASGWILTLAHRRAVDRVRAAQAATDRERRTSVPEAPAYDVVADEVAGRLEQQQVRRCLRGLTDVQREAITLAYYGGRTYREVAATLDLALPTVKTRMRDGLIRLRDCLGVGR</sequence>
<dbReference type="PANTHER" id="PTHR43133:SF66">
    <property type="entry name" value="ECF RNA POLYMERASE SIGMA FACTOR SIGK"/>
    <property type="match status" value="1"/>
</dbReference>
<dbReference type="NCBIfam" id="NF007228">
    <property type="entry name" value="PRK09646.1"/>
    <property type="match status" value="1"/>
</dbReference>
<evidence type="ECO:0000256" key="5">
    <source>
        <dbReference type="SAM" id="MobiDB-lite"/>
    </source>
</evidence>
<reference evidence="8 9" key="1">
    <citation type="submission" date="2016-11" db="EMBL/GenBank/DDBJ databases">
        <authorList>
            <person name="Jaros S."/>
            <person name="Januszkiewicz K."/>
            <person name="Wedrychowicz H."/>
        </authorList>
    </citation>
    <scope>NUCLEOTIDE SEQUENCE [LARGE SCALE GENOMIC DNA]</scope>
    <source>
        <strain evidence="8 9">DSM 46144</strain>
    </source>
</reference>
<dbReference type="InterPro" id="IPR039425">
    <property type="entry name" value="RNA_pol_sigma-70-like"/>
</dbReference>
<evidence type="ECO:0000259" key="6">
    <source>
        <dbReference type="Pfam" id="PF04542"/>
    </source>
</evidence>
<keyword evidence="9" id="KW-1185">Reference proteome</keyword>
<keyword evidence="4" id="KW-0804">Transcription</keyword>
<evidence type="ECO:0000256" key="2">
    <source>
        <dbReference type="ARBA" id="ARBA00023015"/>
    </source>
</evidence>
<comment type="similarity">
    <text evidence="1">Belongs to the sigma-70 factor family. ECF subfamily.</text>
</comment>
<dbReference type="Pfam" id="PF04542">
    <property type="entry name" value="Sigma70_r2"/>
    <property type="match status" value="1"/>
</dbReference>
<proteinExistence type="inferred from homology"/>
<dbReference type="Gene3D" id="1.10.10.10">
    <property type="entry name" value="Winged helix-like DNA-binding domain superfamily/Winged helix DNA-binding domain"/>
    <property type="match status" value="1"/>
</dbReference>
<dbReference type="NCBIfam" id="TIGR02937">
    <property type="entry name" value="sigma70-ECF"/>
    <property type="match status" value="1"/>
</dbReference>
<feature type="domain" description="RNA polymerase sigma-70 region 2" evidence="6">
    <location>
        <begin position="57"/>
        <end position="124"/>
    </location>
</feature>
<evidence type="ECO:0000313" key="9">
    <source>
        <dbReference type="Proteomes" id="UP000184440"/>
    </source>
</evidence>
<keyword evidence="3" id="KW-0731">Sigma factor</keyword>
<dbReference type="PANTHER" id="PTHR43133">
    <property type="entry name" value="RNA POLYMERASE ECF-TYPE SIGMA FACTO"/>
    <property type="match status" value="1"/>
</dbReference>
<dbReference type="InterPro" id="IPR013325">
    <property type="entry name" value="RNA_pol_sigma_r2"/>
</dbReference>
<dbReference type="GO" id="GO:0003677">
    <property type="term" value="F:DNA binding"/>
    <property type="evidence" value="ECO:0007669"/>
    <property type="project" value="InterPro"/>
</dbReference>
<dbReference type="CDD" id="cd06171">
    <property type="entry name" value="Sigma70_r4"/>
    <property type="match status" value="1"/>
</dbReference>
<name>A0A1M7M8B2_9ACTN</name>
<dbReference type="InterPro" id="IPR036388">
    <property type="entry name" value="WH-like_DNA-bd_sf"/>
</dbReference>
<dbReference type="InterPro" id="IPR013324">
    <property type="entry name" value="RNA_pol_sigma_r3/r4-like"/>
</dbReference>
<dbReference type="InterPro" id="IPR013249">
    <property type="entry name" value="RNA_pol_sigma70_r4_t2"/>
</dbReference>
<gene>
    <name evidence="8" type="ORF">SAMN05443668_10219</name>
</gene>
<dbReference type="SUPFAM" id="SSF88946">
    <property type="entry name" value="Sigma2 domain of RNA polymerase sigma factors"/>
    <property type="match status" value="1"/>
</dbReference>
<feature type="domain" description="RNA polymerase sigma factor 70 region 4 type 2" evidence="7">
    <location>
        <begin position="155"/>
        <end position="207"/>
    </location>
</feature>
<keyword evidence="2" id="KW-0805">Transcription regulation</keyword>
<evidence type="ECO:0000256" key="1">
    <source>
        <dbReference type="ARBA" id="ARBA00010641"/>
    </source>
</evidence>
<dbReference type="Gene3D" id="1.10.1740.10">
    <property type="match status" value="1"/>
</dbReference>
<dbReference type="EMBL" id="FRCS01000002">
    <property type="protein sequence ID" value="SHM86989.1"/>
    <property type="molecule type" value="Genomic_DNA"/>
</dbReference>
<dbReference type="GO" id="GO:0006352">
    <property type="term" value="P:DNA-templated transcription initiation"/>
    <property type="evidence" value="ECO:0007669"/>
    <property type="project" value="InterPro"/>
</dbReference>
<dbReference type="GO" id="GO:0016987">
    <property type="term" value="F:sigma factor activity"/>
    <property type="evidence" value="ECO:0007669"/>
    <property type="project" value="UniProtKB-KW"/>
</dbReference>
<protein>
    <submittedName>
        <fullName evidence="8">RNA polymerase sigma-70 factor, ECF subfamily</fullName>
    </submittedName>
</protein>
<dbReference type="AlphaFoldDB" id="A0A1M7M8B2"/>
<evidence type="ECO:0000256" key="4">
    <source>
        <dbReference type="ARBA" id="ARBA00023163"/>
    </source>
</evidence>
<evidence type="ECO:0000256" key="3">
    <source>
        <dbReference type="ARBA" id="ARBA00023082"/>
    </source>
</evidence>
<evidence type="ECO:0000313" key="8">
    <source>
        <dbReference type="EMBL" id="SHM86989.1"/>
    </source>
</evidence>
<accession>A0A1M7M8B2</accession>